<dbReference type="GO" id="GO:0015031">
    <property type="term" value="P:protein transport"/>
    <property type="evidence" value="ECO:0007669"/>
    <property type="project" value="InterPro"/>
</dbReference>
<keyword evidence="4 9" id="KW-1003">Cell membrane</keyword>
<evidence type="ECO:0000256" key="6">
    <source>
        <dbReference type="ARBA" id="ARBA00022692"/>
    </source>
</evidence>
<keyword evidence="5 9" id="KW-0997">Cell inner membrane</keyword>
<dbReference type="OrthoDB" id="9775513at2"/>
<evidence type="ECO:0000256" key="5">
    <source>
        <dbReference type="ARBA" id="ARBA00022519"/>
    </source>
</evidence>
<gene>
    <name evidence="12" type="ORF">JF50_20325</name>
</gene>
<organism evidence="12 13">
    <name type="scientific">Pseudoalteromonas luteoviolacea</name>
    <dbReference type="NCBI Taxonomy" id="43657"/>
    <lineage>
        <taxon>Bacteria</taxon>
        <taxon>Pseudomonadati</taxon>
        <taxon>Pseudomonadota</taxon>
        <taxon>Gammaproteobacteria</taxon>
        <taxon>Alteromonadales</taxon>
        <taxon>Pseudoalteromonadaceae</taxon>
        <taxon>Pseudoalteromonas</taxon>
    </lineage>
</organism>
<dbReference type="PRINTS" id="PR01490">
    <property type="entry name" value="RTXTOXIND"/>
</dbReference>
<dbReference type="Gene3D" id="2.40.50.100">
    <property type="match status" value="1"/>
</dbReference>
<feature type="domain" description="AprE-like long alpha-helical hairpin" evidence="10">
    <location>
        <begin position="88"/>
        <end position="275"/>
    </location>
</feature>
<dbReference type="Gene3D" id="1.10.287.470">
    <property type="entry name" value="Helix hairpin bin"/>
    <property type="match status" value="1"/>
</dbReference>
<dbReference type="EMBL" id="JWIC01000008">
    <property type="protein sequence ID" value="KID55554.1"/>
    <property type="molecule type" value="Genomic_DNA"/>
</dbReference>
<proteinExistence type="inferred from homology"/>
<dbReference type="AlphaFoldDB" id="A0A0C1MFI3"/>
<evidence type="ECO:0000256" key="1">
    <source>
        <dbReference type="ARBA" id="ARBA00004377"/>
    </source>
</evidence>
<comment type="subcellular location">
    <subcellularLocation>
        <location evidence="1 9">Cell inner membrane</location>
        <topology evidence="1 9">Single-pass membrane protein</topology>
    </subcellularLocation>
</comment>
<evidence type="ECO:0000313" key="12">
    <source>
        <dbReference type="EMBL" id="KID55554.1"/>
    </source>
</evidence>
<evidence type="ECO:0000313" key="13">
    <source>
        <dbReference type="Proteomes" id="UP000031327"/>
    </source>
</evidence>
<evidence type="ECO:0000256" key="9">
    <source>
        <dbReference type="RuleBase" id="RU365093"/>
    </source>
</evidence>
<protein>
    <recommendedName>
        <fullName evidence="9">Membrane fusion protein (MFP) family protein</fullName>
    </recommendedName>
</protein>
<evidence type="ECO:0000256" key="8">
    <source>
        <dbReference type="ARBA" id="ARBA00023136"/>
    </source>
</evidence>
<evidence type="ECO:0000256" key="3">
    <source>
        <dbReference type="ARBA" id="ARBA00022448"/>
    </source>
</evidence>
<evidence type="ECO:0000259" key="10">
    <source>
        <dbReference type="Pfam" id="PF25994"/>
    </source>
</evidence>
<reference evidence="12 13" key="1">
    <citation type="submission" date="2014-12" db="EMBL/GenBank/DDBJ databases">
        <title>Draft Genome Sequence of Pseudoalteromonas luteoviolacea HI1.</title>
        <authorList>
            <person name="Asahina A.Y."/>
            <person name="Hadfield M.G."/>
        </authorList>
    </citation>
    <scope>NUCLEOTIDE SEQUENCE [LARGE SCALE GENOMIC DNA]</scope>
    <source>
        <strain evidence="12 13">HI1</strain>
    </source>
</reference>
<dbReference type="SUPFAM" id="SSF111369">
    <property type="entry name" value="HlyD-like secretion proteins"/>
    <property type="match status" value="1"/>
</dbReference>
<dbReference type="InterPro" id="IPR058982">
    <property type="entry name" value="Beta-barrel_AprE"/>
</dbReference>
<dbReference type="GO" id="GO:0005886">
    <property type="term" value="C:plasma membrane"/>
    <property type="evidence" value="ECO:0007669"/>
    <property type="project" value="UniProtKB-SubCell"/>
</dbReference>
<feature type="transmembrane region" description="Helical" evidence="9">
    <location>
        <begin position="12"/>
        <end position="33"/>
    </location>
</feature>
<dbReference type="PANTHER" id="PTHR30386">
    <property type="entry name" value="MEMBRANE FUSION SUBUNIT OF EMRAB-TOLC MULTIDRUG EFFLUX PUMP"/>
    <property type="match status" value="1"/>
</dbReference>
<evidence type="ECO:0000256" key="7">
    <source>
        <dbReference type="ARBA" id="ARBA00022989"/>
    </source>
</evidence>
<dbReference type="InterPro" id="IPR050739">
    <property type="entry name" value="MFP"/>
</dbReference>
<dbReference type="Gene3D" id="2.40.30.170">
    <property type="match status" value="1"/>
</dbReference>
<dbReference type="PANTHER" id="PTHR30386:SF17">
    <property type="entry name" value="ALKALINE PROTEASE SECRETION PROTEIN APRE"/>
    <property type="match status" value="1"/>
</dbReference>
<feature type="domain" description="AprE-like beta-barrel" evidence="11">
    <location>
        <begin position="317"/>
        <end position="404"/>
    </location>
</feature>
<evidence type="ECO:0000256" key="2">
    <source>
        <dbReference type="ARBA" id="ARBA00009477"/>
    </source>
</evidence>
<dbReference type="RefSeq" id="WP_039611208.1">
    <property type="nucleotide sequence ID" value="NZ_JWIC01000008.1"/>
</dbReference>
<keyword evidence="7 9" id="KW-1133">Transmembrane helix</keyword>
<dbReference type="Proteomes" id="UP000031327">
    <property type="component" value="Unassembled WGS sequence"/>
</dbReference>
<keyword evidence="3 9" id="KW-0813">Transport</keyword>
<dbReference type="InterPro" id="IPR010129">
    <property type="entry name" value="T1SS_HlyD"/>
</dbReference>
<accession>A0A0C1MFI3</accession>
<evidence type="ECO:0000256" key="4">
    <source>
        <dbReference type="ARBA" id="ARBA00022475"/>
    </source>
</evidence>
<keyword evidence="8 9" id="KW-0472">Membrane</keyword>
<name>A0A0C1MFI3_9GAMM</name>
<sequence>MSTQHDIAGGKHIRLGWTVVALSLGIFLIWGTFAPLDKGVVVEGQVAVSGHKKQIQAPQHGVISALLVQDGQWVNQGEPLLVLDSKVAKSQLAAATTQYYMALAEKERLDAELHDANALVYSDALTTVHLPQATQAMALNQQLFEQRRAALQTQLQLMQDSKYTTQSRIEGLEHVVASHKQRADVYDNWVNDTQALVKKGFQSQEQLYQLKAQAAEIRADLANAHSELLSQQARLLELDTQHQQTLKGYRQEVSQQRAKNQSSISDYKQRMTAAQFSLDNSEIRAPVAGQVIGLDAFGDVVSQSQLLMEIMPKGQRLIVNARIPSNLIDSVALGQDVDLLFSAFNTSTTPKVKGQVERLAQDTINDERTGQPYYQVAIRVNPDALTEQLVLQPGMPVQAFVKNGERSMLSYLLKPLTDRIPNAMADI</sequence>
<comment type="caution">
    <text evidence="12">The sequence shown here is derived from an EMBL/GenBank/DDBJ whole genome shotgun (WGS) entry which is preliminary data.</text>
</comment>
<dbReference type="NCBIfam" id="TIGR01843">
    <property type="entry name" value="type_I_hlyD"/>
    <property type="match status" value="1"/>
</dbReference>
<dbReference type="InterPro" id="IPR058781">
    <property type="entry name" value="HH_AprE-like"/>
</dbReference>
<keyword evidence="6 9" id="KW-0812">Transmembrane</keyword>
<dbReference type="Pfam" id="PF25994">
    <property type="entry name" value="HH_AprE"/>
    <property type="match status" value="1"/>
</dbReference>
<dbReference type="Pfam" id="PF26002">
    <property type="entry name" value="Beta-barrel_AprE"/>
    <property type="match status" value="1"/>
</dbReference>
<evidence type="ECO:0000259" key="11">
    <source>
        <dbReference type="Pfam" id="PF26002"/>
    </source>
</evidence>
<comment type="similarity">
    <text evidence="2 9">Belongs to the membrane fusion protein (MFP) (TC 8.A.1) family.</text>
</comment>